<dbReference type="VEuPathDB" id="FungiDB:FOZG_16099"/>
<name>W9JFD5_FUSOX</name>
<dbReference type="EMBL" id="JH717909">
    <property type="protein sequence ID" value="EWZ30626.1"/>
    <property type="molecule type" value="Genomic_DNA"/>
</dbReference>
<reference evidence="1" key="1">
    <citation type="submission" date="2011-06" db="EMBL/GenBank/DDBJ databases">
        <title>The Genome Sequence of Fusarium oxysporum Fo47.</title>
        <authorList>
            <consortium name="The Broad Institute Genome Sequencing Platform"/>
            <person name="Ma L.-J."/>
            <person name="Gale L.R."/>
            <person name="Schwartz D.C."/>
            <person name="Zhou S."/>
            <person name="Corby-Kistler H."/>
            <person name="Young S.K."/>
            <person name="Zeng Q."/>
            <person name="Gargeya S."/>
            <person name="Fitzgerald M."/>
            <person name="Haas B."/>
            <person name="Abouelleil A."/>
            <person name="Alvarado L."/>
            <person name="Arachchi H.M."/>
            <person name="Berlin A."/>
            <person name="Brown A."/>
            <person name="Chapman S.B."/>
            <person name="Chen Z."/>
            <person name="Dunbar C."/>
            <person name="Freedman E."/>
            <person name="Gearin G."/>
            <person name="Gellesch M."/>
            <person name="Goldberg J."/>
            <person name="Griggs A."/>
            <person name="Gujja S."/>
            <person name="Heiman D."/>
            <person name="Howarth C."/>
            <person name="Larson L."/>
            <person name="Lui A."/>
            <person name="MacDonald P.J.P."/>
            <person name="Mehta T."/>
            <person name="Montmayeur A."/>
            <person name="Murphy C."/>
            <person name="Neiman D."/>
            <person name="Pearson M."/>
            <person name="Priest M."/>
            <person name="Roberts A."/>
            <person name="Saif S."/>
            <person name="Shea T."/>
            <person name="Shenoy N."/>
            <person name="Sisk P."/>
            <person name="Stolte C."/>
            <person name="Sykes S."/>
            <person name="Wortman J."/>
            <person name="Nusbaum C."/>
            <person name="Birren B."/>
        </authorList>
    </citation>
    <scope>NUCLEOTIDE SEQUENCE [LARGE SCALE GENOMIC DNA]</scope>
    <source>
        <strain evidence="1">Fo47</strain>
    </source>
</reference>
<organism evidence="1">
    <name type="scientific">Fusarium oxysporum Fo47</name>
    <dbReference type="NCBI Taxonomy" id="660027"/>
    <lineage>
        <taxon>Eukaryota</taxon>
        <taxon>Fungi</taxon>
        <taxon>Dikarya</taxon>
        <taxon>Ascomycota</taxon>
        <taxon>Pezizomycotina</taxon>
        <taxon>Sordariomycetes</taxon>
        <taxon>Hypocreomycetidae</taxon>
        <taxon>Hypocreales</taxon>
        <taxon>Nectriaceae</taxon>
        <taxon>Fusarium</taxon>
        <taxon>Fusarium oxysporum species complex</taxon>
    </lineage>
</organism>
<protein>
    <submittedName>
        <fullName evidence="1">Uncharacterized protein</fullName>
    </submittedName>
</protein>
<proteinExistence type="predicted"/>
<dbReference type="HOGENOM" id="CLU_069638_0_0_1"/>
<evidence type="ECO:0000313" key="1">
    <source>
        <dbReference type="EMBL" id="EWZ30626.1"/>
    </source>
</evidence>
<sequence>MKRIQEAPVSLSQSTDFSLPLTLPWGPLESPVMPGTTFFSRLSSSADPWSKRSPFLKKSLDDITLQYDNGDGGTATYQSSETTMSSTSSEHLSLAFGITVGNQWLNVSVTGGYDKDTLENSDGRKFSMRASFRCGSVMLLEKPRLSKEARILLKYGGGIEEFKKRYGDYYVAGYRLGGDAGVLVSESRSSKAVNERLSVTPSAKLLFITVSKTYEKFFSSASKESCYRIHGFDTLENQSIPAEAPISVYSESGIADLLTKAAVLEKHCLKLAERAYRQIEATGLRSGQEVEAQILVELLRSNLVVEICLLPICRLREVIEWSISKDII</sequence>
<dbReference type="AlphaFoldDB" id="W9JFD5"/>
<accession>W9JFD5</accession>
<dbReference type="Proteomes" id="UP000030766">
    <property type="component" value="Unassembled WGS sequence"/>
</dbReference>
<reference evidence="1" key="2">
    <citation type="submission" date="2012-06" db="EMBL/GenBank/DDBJ databases">
        <title>Annotation of the Genome Sequence of Fusarium oxysporum Fo47.</title>
        <authorList>
            <consortium name="The Broad Institute Genomics Platform"/>
            <person name="Ma L.-J."/>
            <person name="Corby-Kistler H."/>
            <person name="Broz K."/>
            <person name="Gale L.R."/>
            <person name="Jonkers W."/>
            <person name="O'Donnell K."/>
            <person name="Ploetz R."/>
            <person name="Steinberg C."/>
            <person name="Schwartz D.C."/>
            <person name="VanEtten H."/>
            <person name="Zhou S."/>
            <person name="Young S.K."/>
            <person name="Zeng Q."/>
            <person name="Gargeya S."/>
            <person name="Fitzgerald M."/>
            <person name="Abouelleil A."/>
            <person name="Alvarado L."/>
            <person name="Chapman S.B."/>
            <person name="Gainer-Dewar J."/>
            <person name="Goldberg J."/>
            <person name="Griggs A."/>
            <person name="Gujja S."/>
            <person name="Hansen M."/>
            <person name="Howarth C."/>
            <person name="Imamovic A."/>
            <person name="Ireland A."/>
            <person name="Larimer J."/>
            <person name="McCowan C."/>
            <person name="Murphy C."/>
            <person name="Pearson M."/>
            <person name="Poon T.W."/>
            <person name="Priest M."/>
            <person name="Roberts A."/>
            <person name="Saif S."/>
            <person name="Shea T."/>
            <person name="Sykes S."/>
            <person name="Wortman J."/>
            <person name="Nusbaum C."/>
            <person name="Birren B."/>
        </authorList>
    </citation>
    <scope>NUCLEOTIDE SEQUENCE</scope>
    <source>
        <strain evidence="1">Fo47</strain>
    </source>
</reference>
<gene>
    <name evidence="1" type="ORF">FOZG_16099</name>
</gene>